<evidence type="ECO:0000313" key="4">
    <source>
        <dbReference type="Proteomes" id="UP000029964"/>
    </source>
</evidence>
<keyword evidence="4" id="KW-1185">Reference proteome</keyword>
<protein>
    <submittedName>
        <fullName evidence="3">SWI/SNF and RSC complexes subunit-like protein</fullName>
    </submittedName>
</protein>
<sequence length="505" mass="57180">MQPQFRPYAQQQMPQRSPHAPNQRRGGIGPMMSSGPHPQVPLTQAQIAQQQQAQAQASELAKRRSRKPTDKNLPDGVEECIVDPEAVHRYKSLRDVERRVDATMTRKRLDLMESVNRPSKTYKTLRIWISNTVEDQIWQGNGLNVDAFDFTPNMEASFRVKIEGHLLDDDDDSDVEIEASAQKEGKSNEGDGAATQKDKGAAGKSQKLRFSHFFKSMTVDFDTSKFRNGNEQTVEWKKPEPSRNQSAAALPAAADFDELTFKRNGDENMNITINLHRHETPERYKLSPDLAEVVDMTEATQQEAVMGLWEYIRVSGLQEDEEKRNFRCDELLKKIVRGADVGHIPLLNEYVAQHLSPLPPVSLEYTVRVDEEFHKDPQPTVYDVQVAVEDPLRATLQPLLSNPQYAAMLRDVTSLDDQLARIVQAISLSKAKHTFLTSLQEDPANFIRNWLSSQKRDLDVIMGESTRGGNDNIGGDEWRRGGRNSVWATQNARESVNVLLSKQPR</sequence>
<dbReference type="InterPro" id="IPR003121">
    <property type="entry name" value="SWIB_MDM2_domain"/>
</dbReference>
<dbReference type="InterPro" id="IPR036885">
    <property type="entry name" value="SWIB_MDM2_dom_sf"/>
</dbReference>
<evidence type="ECO:0000256" key="1">
    <source>
        <dbReference type="SAM" id="MobiDB-lite"/>
    </source>
</evidence>
<comment type="caution">
    <text evidence="3">The sequence shown here is derived from an EMBL/GenBank/DDBJ whole genome shotgun (WGS) entry which is preliminary data.</text>
</comment>
<evidence type="ECO:0000259" key="2">
    <source>
        <dbReference type="PROSITE" id="PS51925"/>
    </source>
</evidence>
<accession>A0A086T4Q8</accession>
<feature type="region of interest" description="Disordered" evidence="1">
    <location>
        <begin position="179"/>
        <end position="204"/>
    </location>
</feature>
<dbReference type="HOGENOM" id="CLU_023529_2_0_1"/>
<dbReference type="InterPro" id="IPR019835">
    <property type="entry name" value="SWIB_domain"/>
</dbReference>
<reference evidence="4" key="1">
    <citation type="journal article" date="2014" name="Genome Announc.">
        <title>Genome sequence and annotation of Acremonium chrysogenum, producer of the beta-lactam antibiotic cephalosporin C.</title>
        <authorList>
            <person name="Terfehr D."/>
            <person name="Dahlmann T.A."/>
            <person name="Specht T."/>
            <person name="Zadra I."/>
            <person name="Kuernsteiner H."/>
            <person name="Kueck U."/>
        </authorList>
    </citation>
    <scope>NUCLEOTIDE SEQUENCE [LARGE SCALE GENOMIC DNA]</scope>
    <source>
        <strain evidence="4">ATCC 11550 / CBS 779.69 / DSM 880 / IAM 14645 / JCM 23072 / IMI 49137</strain>
    </source>
</reference>
<evidence type="ECO:0000313" key="3">
    <source>
        <dbReference type="EMBL" id="KFH44340.1"/>
    </source>
</evidence>
<dbReference type="Gene3D" id="1.10.245.10">
    <property type="entry name" value="SWIB/MDM2 domain"/>
    <property type="match status" value="1"/>
</dbReference>
<organism evidence="3 4">
    <name type="scientific">Hapsidospora chrysogenum (strain ATCC 11550 / CBS 779.69 / DSM 880 / IAM 14645 / JCM 23072 / IMI 49137)</name>
    <name type="common">Acremonium chrysogenum</name>
    <dbReference type="NCBI Taxonomy" id="857340"/>
    <lineage>
        <taxon>Eukaryota</taxon>
        <taxon>Fungi</taxon>
        <taxon>Dikarya</taxon>
        <taxon>Ascomycota</taxon>
        <taxon>Pezizomycotina</taxon>
        <taxon>Sordariomycetes</taxon>
        <taxon>Hypocreomycetidae</taxon>
        <taxon>Hypocreales</taxon>
        <taxon>Bionectriaceae</taxon>
        <taxon>Hapsidospora</taxon>
    </lineage>
</organism>
<feature type="region of interest" description="Disordered" evidence="1">
    <location>
        <begin position="1"/>
        <end position="76"/>
    </location>
</feature>
<name>A0A086T4Q8_HAPC1</name>
<dbReference type="AlphaFoldDB" id="A0A086T4Q8"/>
<feature type="compositionally biased region" description="Polar residues" evidence="1">
    <location>
        <begin position="1"/>
        <end position="15"/>
    </location>
</feature>
<feature type="compositionally biased region" description="Low complexity" evidence="1">
    <location>
        <begin position="44"/>
        <end position="57"/>
    </location>
</feature>
<dbReference type="SUPFAM" id="SSF47592">
    <property type="entry name" value="SWIB/MDM2 domain"/>
    <property type="match status" value="1"/>
</dbReference>
<dbReference type="EMBL" id="JPKY01000050">
    <property type="protein sequence ID" value="KFH44340.1"/>
    <property type="molecule type" value="Genomic_DNA"/>
</dbReference>
<gene>
    <name evidence="3" type="ORF">ACRE_048660</name>
</gene>
<proteinExistence type="predicted"/>
<dbReference type="SMART" id="SM00151">
    <property type="entry name" value="SWIB"/>
    <property type="match status" value="1"/>
</dbReference>
<dbReference type="Pfam" id="PF02201">
    <property type="entry name" value="SWIB"/>
    <property type="match status" value="1"/>
</dbReference>
<dbReference type="PANTHER" id="PTHR13844">
    <property type="entry name" value="SWI/SNF-RELATED MATRIX-ASSOCIATED ACTIN-DEPENDENT REGULATOR OF CHROMATIN SUBFAMILY D"/>
    <property type="match status" value="1"/>
</dbReference>
<feature type="domain" description="DM2" evidence="2">
    <location>
        <begin position="279"/>
        <end position="357"/>
    </location>
</feature>
<dbReference type="PROSITE" id="PS51925">
    <property type="entry name" value="SWIB_MDM2"/>
    <property type="match status" value="1"/>
</dbReference>
<dbReference type="Proteomes" id="UP000029964">
    <property type="component" value="Unassembled WGS sequence"/>
</dbReference>
<dbReference type="STRING" id="857340.A0A086T4Q8"/>
<dbReference type="CDD" id="cd10568">
    <property type="entry name" value="SWIB_like"/>
    <property type="match status" value="1"/>
</dbReference>
<dbReference type="OrthoDB" id="10263741at2759"/>